<dbReference type="SMART" id="SM00066">
    <property type="entry name" value="GAL4"/>
    <property type="match status" value="1"/>
</dbReference>
<gene>
    <name evidence="8" type="ORF">GQ26_0301270</name>
</gene>
<dbReference type="GO" id="GO:0000981">
    <property type="term" value="F:DNA-binding transcription factor activity, RNA polymerase II-specific"/>
    <property type="evidence" value="ECO:0007669"/>
    <property type="project" value="InterPro"/>
</dbReference>
<keyword evidence="2" id="KW-0805">Transcription regulation</keyword>
<dbReference type="EMBL" id="JPOX01000030">
    <property type="protein sequence ID" value="KFX44231.1"/>
    <property type="molecule type" value="Genomic_DNA"/>
</dbReference>
<dbReference type="PROSITE" id="PS00463">
    <property type="entry name" value="ZN2_CY6_FUNGAL_1"/>
    <property type="match status" value="1"/>
</dbReference>
<dbReference type="PANTHER" id="PTHR46910:SF25">
    <property type="entry name" value="ABC-TRANSPORTER-REGULATING TRANSCRIPTION FACTOR"/>
    <property type="match status" value="1"/>
</dbReference>
<dbReference type="InterPro" id="IPR001138">
    <property type="entry name" value="Zn2Cys6_DnaBD"/>
</dbReference>
<protein>
    <submittedName>
        <fullName evidence="8">Putative transcriptional regulatory protein PB24D3.01</fullName>
    </submittedName>
</protein>
<dbReference type="eggNOG" id="ENOG502QRIK">
    <property type="taxonomic scope" value="Eukaryota"/>
</dbReference>
<dbReference type="PROSITE" id="PS50048">
    <property type="entry name" value="ZN2_CY6_FUNGAL_2"/>
    <property type="match status" value="1"/>
</dbReference>
<proteinExistence type="predicted"/>
<dbReference type="SUPFAM" id="SSF57701">
    <property type="entry name" value="Zn2/Cys6 DNA-binding domain"/>
    <property type="match status" value="1"/>
</dbReference>
<evidence type="ECO:0000256" key="2">
    <source>
        <dbReference type="ARBA" id="ARBA00023015"/>
    </source>
</evidence>
<keyword evidence="4" id="KW-0804">Transcription</keyword>
<dbReference type="InterPro" id="IPR007219">
    <property type="entry name" value="XnlR_reg_dom"/>
</dbReference>
<evidence type="ECO:0000256" key="5">
    <source>
        <dbReference type="ARBA" id="ARBA00023242"/>
    </source>
</evidence>
<dbReference type="AlphaFoldDB" id="A0A093VBY6"/>
<reference key="1">
    <citation type="journal article" date="2014" name="PLoS Genet.">
        <title>Signature Gene Expression Reveals Novel Clues to the Molecular Mechanisms of Dimorphic Transition in Penicillium marneffei.</title>
        <authorList>
            <person name="Yang E."/>
            <person name="Wang G."/>
            <person name="Cai J."/>
            <person name="Woo P.C."/>
            <person name="Lau S.K."/>
            <person name="Yuen K.-Y."/>
            <person name="Chow W.-N."/>
            <person name="Lin X."/>
        </authorList>
    </citation>
    <scope>NUCLEOTIDE SEQUENCE [LARGE SCALE GENOMIC DNA]</scope>
    <source>
        <strain>PM1</strain>
    </source>
</reference>
<sequence length="693" mass="78434">MTEAPAVLRPRISKSCDECKARKVRCIRARPDTLKCNNCLRRDQTCHFSQTKRKLKVKDSEEPSSRPTSLPPTHSPLEAEQHGAPRKPKSSPSKFYIDRLLESRDTHGIGELKFESCIIKAGESFATSSSLAFFSESRIRSLTGRIGHDRLRELIETIGSVINARLNRKDEDTKTMFRFSPITFKGPSTPVEVAPEAARVYIEAYFKHVHPIHPFLDRAEFEQKALSYDLLHHLSSNAAFSALYHTVLAMGAQYTEGGSFEAGQGKPWKLYQVALGLFSDILLPRESLVNLQALTAMCIFAQNLSCIQIEQTLISEAARMAGALGYNRATMNDSAHRNFWVVYILEKTFSFFSSVSSIISDRDIGCPIPEIQEAVHGGVDWFYLFARFARLVSGAYDMLYTVSATTKTPEEFYESIDMVYQDLEKWRLSVPKDLRPGDPFRPESCNSPWTITVSLRAHFFYTSLIMSLCRLTLHLGAGTESPRIEEAKKRLMYTARHIIELTHYIDMQPHTSIWILGVMPLSALFVLFDFVVHNPYHPETSTNLTFLDVVGAYFTRLEFSTGGSLPSSLMAEFALIARQFMRDIQLGNRDRSGNANSNSQYQPPTEEKDYSEPIKPYNQTREVNQALIYQPPQMPRVEHMPATAHQVMNGASMAYVDQLFYPTDDLQPFMTGELGSGFDMTGLFDTMLPNFQL</sequence>
<feature type="domain" description="Zn(2)-C6 fungal-type" evidence="7">
    <location>
        <begin position="15"/>
        <end position="48"/>
    </location>
</feature>
<evidence type="ECO:0000256" key="4">
    <source>
        <dbReference type="ARBA" id="ARBA00023163"/>
    </source>
</evidence>
<dbReference type="InterPro" id="IPR036864">
    <property type="entry name" value="Zn2-C6_fun-type_DNA-bd_sf"/>
</dbReference>
<dbReference type="PANTHER" id="PTHR46910">
    <property type="entry name" value="TRANSCRIPTION FACTOR PDR1"/>
    <property type="match status" value="1"/>
</dbReference>
<dbReference type="CDD" id="cd12148">
    <property type="entry name" value="fungal_TF_MHR"/>
    <property type="match status" value="1"/>
</dbReference>
<accession>A0A093VBY6</accession>
<dbReference type="Pfam" id="PF04082">
    <property type="entry name" value="Fungal_trans"/>
    <property type="match status" value="1"/>
</dbReference>
<dbReference type="GO" id="GO:0003677">
    <property type="term" value="F:DNA binding"/>
    <property type="evidence" value="ECO:0007669"/>
    <property type="project" value="UniProtKB-KW"/>
</dbReference>
<organism evidence="8">
    <name type="scientific">Talaromyces marneffei PM1</name>
    <dbReference type="NCBI Taxonomy" id="1077442"/>
    <lineage>
        <taxon>Eukaryota</taxon>
        <taxon>Fungi</taxon>
        <taxon>Dikarya</taxon>
        <taxon>Ascomycota</taxon>
        <taxon>Pezizomycotina</taxon>
        <taxon>Eurotiomycetes</taxon>
        <taxon>Eurotiomycetidae</taxon>
        <taxon>Eurotiales</taxon>
        <taxon>Trichocomaceae</taxon>
        <taxon>Talaromyces</taxon>
        <taxon>Talaromyces sect. Talaromyces</taxon>
    </lineage>
</organism>
<evidence type="ECO:0000256" key="3">
    <source>
        <dbReference type="ARBA" id="ARBA00023125"/>
    </source>
</evidence>
<evidence type="ECO:0000313" key="8">
    <source>
        <dbReference type="EMBL" id="KFX44231.1"/>
    </source>
</evidence>
<dbReference type="InterPro" id="IPR050987">
    <property type="entry name" value="AtrR-like"/>
</dbReference>
<keyword evidence="3" id="KW-0238">DNA-binding</keyword>
<dbReference type="CDD" id="cd00067">
    <property type="entry name" value="GAL4"/>
    <property type="match status" value="1"/>
</dbReference>
<dbReference type="Gene3D" id="4.10.240.10">
    <property type="entry name" value="Zn(2)-C6 fungal-type DNA-binding domain"/>
    <property type="match status" value="1"/>
</dbReference>
<dbReference type="SMART" id="SM00906">
    <property type="entry name" value="Fungal_trans"/>
    <property type="match status" value="1"/>
</dbReference>
<feature type="compositionally biased region" description="Polar residues" evidence="6">
    <location>
        <begin position="593"/>
        <end position="603"/>
    </location>
</feature>
<evidence type="ECO:0000259" key="7">
    <source>
        <dbReference type="PROSITE" id="PS50048"/>
    </source>
</evidence>
<evidence type="ECO:0000256" key="1">
    <source>
        <dbReference type="ARBA" id="ARBA00022723"/>
    </source>
</evidence>
<keyword evidence="5" id="KW-0539">Nucleus</keyword>
<keyword evidence="1" id="KW-0479">Metal-binding</keyword>
<dbReference type="HOGENOM" id="CLU_016058_3_1_1"/>
<comment type="caution">
    <text evidence="8">The sequence shown here is derived from an EMBL/GenBank/DDBJ whole genome shotgun (WGS) entry which is preliminary data.</text>
</comment>
<dbReference type="GO" id="GO:0006351">
    <property type="term" value="P:DNA-templated transcription"/>
    <property type="evidence" value="ECO:0007669"/>
    <property type="project" value="InterPro"/>
</dbReference>
<feature type="region of interest" description="Disordered" evidence="6">
    <location>
        <begin position="52"/>
        <end position="93"/>
    </location>
</feature>
<name>A0A093VBY6_TALMA</name>
<dbReference type="GO" id="GO:0008270">
    <property type="term" value="F:zinc ion binding"/>
    <property type="evidence" value="ECO:0007669"/>
    <property type="project" value="InterPro"/>
</dbReference>
<feature type="region of interest" description="Disordered" evidence="6">
    <location>
        <begin position="587"/>
        <end position="612"/>
    </location>
</feature>
<reference evidence="8" key="2">
    <citation type="journal article" date="2014" name="PLoS Genet.">
        <title>Signature gene expression reveals novel clues to the molecular mechanisms of dimorphic transition in Penicillium marneffei.</title>
        <authorList>
            <person name="Yang E."/>
            <person name="Wang G."/>
            <person name="Cai J."/>
            <person name="Woo P.C."/>
            <person name="Lau S.K."/>
            <person name="Yuen K.-Y."/>
            <person name="Chow W.-N."/>
            <person name="Lin X."/>
        </authorList>
    </citation>
    <scope>NUCLEOTIDE SEQUENCE</scope>
    <source>
        <strain evidence="8">PM1</strain>
    </source>
</reference>
<evidence type="ECO:0000256" key="6">
    <source>
        <dbReference type="SAM" id="MobiDB-lite"/>
    </source>
</evidence>